<proteinExistence type="predicted"/>
<evidence type="ECO:0000256" key="3">
    <source>
        <dbReference type="ARBA" id="ARBA00022989"/>
    </source>
</evidence>
<dbReference type="Pfam" id="PF07291">
    <property type="entry name" value="MauE"/>
    <property type="match status" value="1"/>
</dbReference>
<reference evidence="7 8" key="1">
    <citation type="submission" date="2017-09" db="EMBL/GenBank/DDBJ databases">
        <title>Draft Genome Sequence of Corynebacterium accolens AH4003.</title>
        <authorList>
            <person name="Chen Y."/>
            <person name="Oosthuysen W.F."/>
            <person name="Kelley S."/>
            <person name="Horswill A."/>
        </authorList>
    </citation>
    <scope>NUCLEOTIDE SEQUENCE [LARGE SCALE GENOMIC DNA]</scope>
    <source>
        <strain evidence="7 8">AH4003</strain>
    </source>
</reference>
<evidence type="ECO:0000313" key="8">
    <source>
        <dbReference type="Proteomes" id="UP000218690"/>
    </source>
</evidence>
<evidence type="ECO:0000256" key="4">
    <source>
        <dbReference type="ARBA" id="ARBA00023136"/>
    </source>
</evidence>
<dbReference type="AlphaFoldDB" id="A0A2A4AJ64"/>
<protein>
    <recommendedName>
        <fullName evidence="6">Methylamine utilisation protein MauE domain-containing protein</fullName>
    </recommendedName>
</protein>
<organism evidence="7 8">
    <name type="scientific">Corynebacterium accolens</name>
    <dbReference type="NCBI Taxonomy" id="38284"/>
    <lineage>
        <taxon>Bacteria</taxon>
        <taxon>Bacillati</taxon>
        <taxon>Actinomycetota</taxon>
        <taxon>Actinomycetes</taxon>
        <taxon>Mycobacteriales</taxon>
        <taxon>Corynebacteriaceae</taxon>
        <taxon>Corynebacterium</taxon>
    </lineage>
</organism>
<comment type="subcellular location">
    <subcellularLocation>
        <location evidence="1">Membrane</location>
        <topology evidence="1">Multi-pass membrane protein</topology>
    </subcellularLocation>
</comment>
<feature type="transmembrane region" description="Helical" evidence="5">
    <location>
        <begin position="57"/>
        <end position="78"/>
    </location>
</feature>
<feature type="transmembrane region" description="Helical" evidence="5">
    <location>
        <begin position="9"/>
        <end position="27"/>
    </location>
</feature>
<gene>
    <name evidence="7" type="ORF">COM45_06965</name>
</gene>
<dbReference type="GO" id="GO:0030416">
    <property type="term" value="P:methylamine metabolic process"/>
    <property type="evidence" value="ECO:0007669"/>
    <property type="project" value="InterPro"/>
</dbReference>
<feature type="domain" description="Methylamine utilisation protein MauE" evidence="6">
    <location>
        <begin position="13"/>
        <end position="143"/>
    </location>
</feature>
<dbReference type="InterPro" id="IPR009908">
    <property type="entry name" value="Methylamine_util_MauE"/>
</dbReference>
<evidence type="ECO:0000256" key="1">
    <source>
        <dbReference type="ARBA" id="ARBA00004141"/>
    </source>
</evidence>
<keyword evidence="3 5" id="KW-1133">Transmembrane helix</keyword>
<dbReference type="GO" id="GO:0016020">
    <property type="term" value="C:membrane"/>
    <property type="evidence" value="ECO:0007669"/>
    <property type="project" value="UniProtKB-SubCell"/>
</dbReference>
<feature type="transmembrane region" description="Helical" evidence="5">
    <location>
        <begin position="85"/>
        <end position="102"/>
    </location>
</feature>
<keyword evidence="2 5" id="KW-0812">Transmembrane</keyword>
<evidence type="ECO:0000256" key="5">
    <source>
        <dbReference type="SAM" id="Phobius"/>
    </source>
</evidence>
<dbReference type="Proteomes" id="UP000218690">
    <property type="component" value="Unassembled WGS sequence"/>
</dbReference>
<comment type="caution">
    <text evidence="7">The sequence shown here is derived from an EMBL/GenBank/DDBJ whole genome shotgun (WGS) entry which is preliminary data.</text>
</comment>
<accession>A0A2A4AJ64</accession>
<dbReference type="EMBL" id="NWBP01000023">
    <property type="protein sequence ID" value="PCC82567.1"/>
    <property type="molecule type" value="Genomic_DNA"/>
</dbReference>
<evidence type="ECO:0000313" key="7">
    <source>
        <dbReference type="EMBL" id="PCC82567.1"/>
    </source>
</evidence>
<evidence type="ECO:0000256" key="2">
    <source>
        <dbReference type="ARBA" id="ARBA00022692"/>
    </source>
</evidence>
<sequence>MTKKIDKKLILDVISAFARFYMAYIWIKAGYAKLGENLSVTQSISAYEVFTPEWSGYLAYLIAPLEICGGVLLLLGLFLRPSSKVATFVLLLFMIGIGQAWGRGLGIDCGCFTVNPDEEAQVMNYMQTLARDTFYLILTVWTIKRPFNKFALHP</sequence>
<evidence type="ECO:0000259" key="6">
    <source>
        <dbReference type="Pfam" id="PF07291"/>
    </source>
</evidence>
<keyword evidence="4 5" id="KW-0472">Membrane</keyword>
<name>A0A2A4AJ64_9CORY</name>